<dbReference type="PRINTS" id="PR01264">
    <property type="entry name" value="MECHCHANNEL"/>
</dbReference>
<feature type="transmembrane region" description="Helical" evidence="9">
    <location>
        <begin position="12"/>
        <end position="39"/>
    </location>
</feature>
<evidence type="ECO:0000256" key="7">
    <source>
        <dbReference type="ARBA" id="ARBA00023136"/>
    </source>
</evidence>
<keyword evidence="11" id="KW-1185">Reference proteome</keyword>
<evidence type="ECO:0000256" key="5">
    <source>
        <dbReference type="ARBA" id="ARBA00022989"/>
    </source>
</evidence>
<dbReference type="InterPro" id="IPR001185">
    <property type="entry name" value="MS_channel"/>
</dbReference>
<keyword evidence="7 9" id="KW-0472">Membrane</keyword>
<evidence type="ECO:0000256" key="3">
    <source>
        <dbReference type="ARBA" id="ARBA00022475"/>
    </source>
</evidence>
<dbReference type="HAMAP" id="MF_00115">
    <property type="entry name" value="MscL"/>
    <property type="match status" value="1"/>
</dbReference>
<dbReference type="STRING" id="1423775.FD03_GL000334"/>
<dbReference type="OrthoDB" id="9810350at2"/>
<evidence type="ECO:0000256" key="4">
    <source>
        <dbReference type="ARBA" id="ARBA00022692"/>
    </source>
</evidence>
<name>A0A0R1KHX5_9LACO</name>
<evidence type="ECO:0000256" key="2">
    <source>
        <dbReference type="ARBA" id="ARBA00022448"/>
    </source>
</evidence>
<keyword evidence="8 9" id="KW-0407">Ion channel</keyword>
<keyword evidence="5 9" id="KW-1133">Transmembrane helix</keyword>
<reference evidence="10 11" key="1">
    <citation type="journal article" date="2015" name="Genome Announc.">
        <title>Expanding the biotechnology potential of lactobacilli through comparative genomics of 213 strains and associated genera.</title>
        <authorList>
            <person name="Sun Z."/>
            <person name="Harris H.M."/>
            <person name="McCann A."/>
            <person name="Guo C."/>
            <person name="Argimon S."/>
            <person name="Zhang W."/>
            <person name="Yang X."/>
            <person name="Jeffery I.B."/>
            <person name="Cooney J.C."/>
            <person name="Kagawa T.F."/>
            <person name="Liu W."/>
            <person name="Song Y."/>
            <person name="Salvetti E."/>
            <person name="Wrobel A."/>
            <person name="Rasinkangas P."/>
            <person name="Parkhill J."/>
            <person name="Rea M.C."/>
            <person name="O'Sullivan O."/>
            <person name="Ritari J."/>
            <person name="Douillard F.P."/>
            <person name="Paul Ross R."/>
            <person name="Yang R."/>
            <person name="Briner A.E."/>
            <person name="Felis G.E."/>
            <person name="de Vos W.M."/>
            <person name="Barrangou R."/>
            <person name="Klaenhammer T.R."/>
            <person name="Caufield P.W."/>
            <person name="Cui Y."/>
            <person name="Zhang H."/>
            <person name="O'Toole P.W."/>
        </authorList>
    </citation>
    <scope>NUCLEOTIDE SEQUENCE [LARGE SCALE GENOMIC DNA]</scope>
    <source>
        <strain evidence="10 11">DSM 19682</strain>
    </source>
</reference>
<comment type="subcellular location">
    <subcellularLocation>
        <location evidence="9">Cell membrane</location>
        <topology evidence="9">Multi-pass membrane protein</topology>
    </subcellularLocation>
    <subcellularLocation>
        <location evidence="1">Membrane</location>
        <topology evidence="1">Multi-pass membrane protein</topology>
    </subcellularLocation>
</comment>
<evidence type="ECO:0000256" key="9">
    <source>
        <dbReference type="HAMAP-Rule" id="MF_00115"/>
    </source>
</evidence>
<evidence type="ECO:0000256" key="1">
    <source>
        <dbReference type="ARBA" id="ARBA00004141"/>
    </source>
</evidence>
<dbReference type="eggNOG" id="COG1970">
    <property type="taxonomic scope" value="Bacteria"/>
</dbReference>
<protein>
    <recommendedName>
        <fullName evidence="9">Large-conductance mechanosensitive channel</fullName>
    </recommendedName>
</protein>
<organism evidence="10 11">
    <name type="scientific">Companilactobacillus nodensis DSM 19682 = JCM 14932 = NBRC 107160</name>
    <dbReference type="NCBI Taxonomy" id="1423775"/>
    <lineage>
        <taxon>Bacteria</taxon>
        <taxon>Bacillati</taxon>
        <taxon>Bacillota</taxon>
        <taxon>Bacilli</taxon>
        <taxon>Lactobacillales</taxon>
        <taxon>Lactobacillaceae</taxon>
        <taxon>Companilactobacillus</taxon>
    </lineage>
</organism>
<dbReference type="GO" id="GO:0008381">
    <property type="term" value="F:mechanosensitive monoatomic ion channel activity"/>
    <property type="evidence" value="ECO:0007669"/>
    <property type="project" value="UniProtKB-UniRule"/>
</dbReference>
<comment type="function">
    <text evidence="9">Channel that opens in response to stretch forces in the membrane lipid bilayer. May participate in the regulation of osmotic pressure changes within the cell.</text>
</comment>
<dbReference type="Proteomes" id="UP000051248">
    <property type="component" value="Unassembled WGS sequence"/>
</dbReference>
<gene>
    <name evidence="9" type="primary">mscL</name>
    <name evidence="10" type="ORF">FD03_GL000334</name>
</gene>
<sequence>MFKEFQEFISRGSVVDLAVGVIVGAAFNNLVSALTTYIINPLLGILIGQINLSEMKFVVLGASFQIGDFVNALINFLIIMFVIFTIVKLMNKMRRDGSKSKFDESVEELDPQLEYLQQIRDLLRYQQLRDQEKDKRR</sequence>
<dbReference type="SUPFAM" id="SSF81330">
    <property type="entry name" value="Gated mechanosensitive channel"/>
    <property type="match status" value="1"/>
</dbReference>
<dbReference type="AlphaFoldDB" id="A0A0R1KHX5"/>
<keyword evidence="4 9" id="KW-0812">Transmembrane</keyword>
<dbReference type="InterPro" id="IPR036019">
    <property type="entry name" value="MscL_channel"/>
</dbReference>
<evidence type="ECO:0000313" key="11">
    <source>
        <dbReference type="Proteomes" id="UP000051248"/>
    </source>
</evidence>
<dbReference type="PANTHER" id="PTHR30266:SF2">
    <property type="entry name" value="LARGE-CONDUCTANCE MECHANOSENSITIVE CHANNEL"/>
    <property type="match status" value="1"/>
</dbReference>
<dbReference type="GO" id="GO:0005886">
    <property type="term" value="C:plasma membrane"/>
    <property type="evidence" value="ECO:0007669"/>
    <property type="project" value="UniProtKB-SubCell"/>
</dbReference>
<dbReference type="InterPro" id="IPR037673">
    <property type="entry name" value="MSC/AndL"/>
</dbReference>
<dbReference type="Gene3D" id="1.10.1200.120">
    <property type="entry name" value="Large-conductance mechanosensitive channel, MscL, domain 1"/>
    <property type="match status" value="1"/>
</dbReference>
<comment type="caution">
    <text evidence="10">The sequence shown here is derived from an EMBL/GenBank/DDBJ whole genome shotgun (WGS) entry which is preliminary data.</text>
</comment>
<comment type="subunit">
    <text evidence="9">Homopentamer.</text>
</comment>
<accession>A0A0R1KHX5</accession>
<keyword evidence="6 9" id="KW-0406">Ion transport</keyword>
<evidence type="ECO:0000256" key="6">
    <source>
        <dbReference type="ARBA" id="ARBA00023065"/>
    </source>
</evidence>
<proteinExistence type="inferred from homology"/>
<dbReference type="Pfam" id="PF01741">
    <property type="entry name" value="MscL"/>
    <property type="match status" value="1"/>
</dbReference>
<keyword evidence="3 9" id="KW-1003">Cell membrane</keyword>
<dbReference type="PATRIC" id="fig|1423775.4.peg.340"/>
<feature type="transmembrane region" description="Helical" evidence="9">
    <location>
        <begin position="69"/>
        <end position="90"/>
    </location>
</feature>
<keyword evidence="2 9" id="KW-0813">Transport</keyword>
<evidence type="ECO:0000313" key="10">
    <source>
        <dbReference type="EMBL" id="KRK79634.1"/>
    </source>
</evidence>
<evidence type="ECO:0000256" key="8">
    <source>
        <dbReference type="ARBA" id="ARBA00023303"/>
    </source>
</evidence>
<dbReference type="PANTHER" id="PTHR30266">
    <property type="entry name" value="MECHANOSENSITIVE CHANNEL MSCL"/>
    <property type="match status" value="1"/>
</dbReference>
<dbReference type="EMBL" id="AZDZ01000011">
    <property type="protein sequence ID" value="KRK79634.1"/>
    <property type="molecule type" value="Genomic_DNA"/>
</dbReference>
<comment type="similarity">
    <text evidence="9">Belongs to the MscL family.</text>
</comment>
<dbReference type="NCBIfam" id="TIGR00220">
    <property type="entry name" value="mscL"/>
    <property type="match status" value="1"/>
</dbReference>
<dbReference type="RefSeq" id="WP_025024748.1">
    <property type="nucleotide sequence ID" value="NZ_AZDZ01000011.1"/>
</dbReference>